<keyword evidence="6" id="KW-1185">Reference proteome</keyword>
<reference evidence="5 6" key="1">
    <citation type="submission" date="2016-07" db="EMBL/GenBank/DDBJ databases">
        <title>Complete genome sequence of the Lentzea guizhouensis DHS C013.</title>
        <authorList>
            <person name="Cao C."/>
        </authorList>
    </citation>
    <scope>NUCLEOTIDE SEQUENCE [LARGE SCALE GENOMIC DNA]</scope>
    <source>
        <strain evidence="5 6">DHS C013</strain>
    </source>
</reference>
<comment type="subcellular location">
    <subcellularLocation>
        <location evidence="1">Cell envelope</location>
    </subcellularLocation>
</comment>
<evidence type="ECO:0000259" key="4">
    <source>
        <dbReference type="Pfam" id="PF13407"/>
    </source>
</evidence>
<dbReference type="Proteomes" id="UP000093053">
    <property type="component" value="Chromosome"/>
</dbReference>
<dbReference type="AlphaFoldDB" id="A0A1B2HW31"/>
<accession>A0A1B2HW31</accession>
<sequence length="333" mass="34648">MVTGCTATQTSDDPPTIGFLAQNTSRDFSREMTDGFKAGAQMVGVKAETTGPATHDGLKQVELLKDLATRAKGGIGVSAVAPELVAQPMARVVEQGIPVIAVAGGSIAPGAGVKLLIENDSWEMGQLLADAAADRLPVDATGTVVIGSNSPAMPALDQRSAGMRARLLERLPKLKVMGPLDTGRDASANLATWQRIVAANPDALAFLGAGDVDAVNLAAVHAAQGGKWLAGAFSIDPKALRGVKDGHLFASVSAEHFLKGAVAGRLLAEHAKNGRPLPEGWFVAPGLLVTPSNVDEFISRQATEQSRLDAARAQIDALTTQAERHIRPLDQAR</sequence>
<dbReference type="SUPFAM" id="SSF53822">
    <property type="entry name" value="Periplasmic binding protein-like I"/>
    <property type="match status" value="1"/>
</dbReference>
<dbReference type="InterPro" id="IPR028082">
    <property type="entry name" value="Peripla_BP_I"/>
</dbReference>
<dbReference type="PANTHER" id="PTHR46847:SF1">
    <property type="entry name" value="D-ALLOSE-BINDING PERIPLASMIC PROTEIN-RELATED"/>
    <property type="match status" value="1"/>
</dbReference>
<proteinExistence type="inferred from homology"/>
<keyword evidence="3" id="KW-0732">Signal</keyword>
<evidence type="ECO:0000313" key="5">
    <source>
        <dbReference type="EMBL" id="ANZ41908.1"/>
    </source>
</evidence>
<organism evidence="5 6">
    <name type="scientific">Lentzea guizhouensis</name>
    <dbReference type="NCBI Taxonomy" id="1586287"/>
    <lineage>
        <taxon>Bacteria</taxon>
        <taxon>Bacillati</taxon>
        <taxon>Actinomycetota</taxon>
        <taxon>Actinomycetes</taxon>
        <taxon>Pseudonocardiales</taxon>
        <taxon>Pseudonocardiaceae</taxon>
        <taxon>Lentzea</taxon>
    </lineage>
</organism>
<evidence type="ECO:0000256" key="3">
    <source>
        <dbReference type="ARBA" id="ARBA00022729"/>
    </source>
</evidence>
<comment type="similarity">
    <text evidence="2">Belongs to the bacterial solute-binding protein 2 family.</text>
</comment>
<dbReference type="PANTHER" id="PTHR46847">
    <property type="entry name" value="D-ALLOSE-BINDING PERIPLASMIC PROTEIN-RELATED"/>
    <property type="match status" value="1"/>
</dbReference>
<feature type="domain" description="Periplasmic binding protein" evidence="4">
    <location>
        <begin position="17"/>
        <end position="273"/>
    </location>
</feature>
<dbReference type="InterPro" id="IPR025997">
    <property type="entry name" value="SBP_2_dom"/>
</dbReference>
<dbReference type="EMBL" id="CP016793">
    <property type="protein sequence ID" value="ANZ41908.1"/>
    <property type="molecule type" value="Genomic_DNA"/>
</dbReference>
<dbReference type="KEGG" id="led:BBK82_44230"/>
<dbReference type="RefSeq" id="WP_065920243.1">
    <property type="nucleotide sequence ID" value="NZ_CP016793.1"/>
</dbReference>
<dbReference type="GO" id="GO:0030313">
    <property type="term" value="C:cell envelope"/>
    <property type="evidence" value="ECO:0007669"/>
    <property type="project" value="UniProtKB-SubCell"/>
</dbReference>
<protein>
    <recommendedName>
        <fullName evidence="4">Periplasmic binding protein domain-containing protein</fullName>
    </recommendedName>
</protein>
<dbReference type="Pfam" id="PF13407">
    <property type="entry name" value="Peripla_BP_4"/>
    <property type="match status" value="1"/>
</dbReference>
<dbReference type="STRING" id="1586287.BBK82_44230"/>
<evidence type="ECO:0000313" key="6">
    <source>
        <dbReference type="Proteomes" id="UP000093053"/>
    </source>
</evidence>
<name>A0A1B2HW31_9PSEU</name>
<dbReference type="Gene3D" id="3.40.50.2300">
    <property type="match status" value="2"/>
</dbReference>
<dbReference type="GO" id="GO:0030246">
    <property type="term" value="F:carbohydrate binding"/>
    <property type="evidence" value="ECO:0007669"/>
    <property type="project" value="UniProtKB-ARBA"/>
</dbReference>
<evidence type="ECO:0000256" key="2">
    <source>
        <dbReference type="ARBA" id="ARBA00007639"/>
    </source>
</evidence>
<gene>
    <name evidence="5" type="ORF">BBK82_44230</name>
</gene>
<evidence type="ECO:0000256" key="1">
    <source>
        <dbReference type="ARBA" id="ARBA00004196"/>
    </source>
</evidence>